<feature type="signal peptide" evidence="2">
    <location>
        <begin position="1"/>
        <end position="26"/>
    </location>
</feature>
<feature type="chain" id="PRO_5047030059" evidence="2">
    <location>
        <begin position="27"/>
        <end position="495"/>
    </location>
</feature>
<dbReference type="Proteomes" id="UP001597109">
    <property type="component" value="Unassembled WGS sequence"/>
</dbReference>
<feature type="compositionally biased region" description="Polar residues" evidence="1">
    <location>
        <begin position="424"/>
        <end position="465"/>
    </location>
</feature>
<proteinExistence type="predicted"/>
<dbReference type="RefSeq" id="WP_144839014.1">
    <property type="nucleotide sequence ID" value="NZ_JBHTKI010000006.1"/>
</dbReference>
<evidence type="ECO:0000256" key="2">
    <source>
        <dbReference type="SAM" id="SignalP"/>
    </source>
</evidence>
<comment type="caution">
    <text evidence="3">The sequence shown here is derived from an EMBL/GenBank/DDBJ whole genome shotgun (WGS) entry which is preliminary data.</text>
</comment>
<feature type="region of interest" description="Disordered" evidence="1">
    <location>
        <begin position="377"/>
        <end position="495"/>
    </location>
</feature>
<name>A0ABW3L7A5_9BACL</name>
<feature type="compositionally biased region" description="Polar residues" evidence="1">
    <location>
        <begin position="385"/>
        <end position="416"/>
    </location>
</feature>
<dbReference type="Gene3D" id="1.20.5.340">
    <property type="match status" value="1"/>
</dbReference>
<gene>
    <name evidence="3" type="ORF">ACFQ1X_03515</name>
</gene>
<keyword evidence="2" id="KW-0732">Signal</keyword>
<feature type="compositionally biased region" description="Acidic residues" evidence="1">
    <location>
        <begin position="466"/>
        <end position="495"/>
    </location>
</feature>
<keyword evidence="4" id="KW-1185">Reference proteome</keyword>
<evidence type="ECO:0000313" key="3">
    <source>
        <dbReference type="EMBL" id="MFD1030488.1"/>
    </source>
</evidence>
<accession>A0ABW3L7A5</accession>
<dbReference type="EMBL" id="JBHTKI010000006">
    <property type="protein sequence ID" value="MFD1030488.1"/>
    <property type="molecule type" value="Genomic_DNA"/>
</dbReference>
<sequence>MDNQIFGKTLLTISSSALLIFGAANAGSFAADQWLFPVEEFGGNTYIGTTDVSNLELTEARMLFSGKVESWRSTAELFVTYQDVTASYPLENAEILLDETVANAQTGAQNDFVFQLSEDTTRTFLNQQFPVAIFSADDVMAINEKLELALQSGQAQTTVTISDDTLSVSSETVSETSWNHSFTSSGAQEVVNALSNYTIEAGTQFSLLDFINEMQPADVTDEDLTEIASAIYTIVLQSNFLVDERSVGTTVPTSVPLGQEAAINRSLGIDFVFTNVNASSFQLQLSADSALIEAKLAGMPFVHSYEIITGAEQKLEPRLIRQFSAFVTSGKVIDEEGTDGVIIDVSRVVLLDGSEIEVESVSKDFYPPVHRIEVYPLTQPEAPEGTTNPDGTVTNPDGTITNPDGTVTNPDGTITNPDAPVTNPDGTVTNPDGTVTNPDGTITNPDGTVTNPDGSVTNPDGTVTQPEDEEPVIDSDLDGIPDHEEEEEEYDKGGK</sequence>
<organism evidence="3 4">
    <name type="scientific">Metaplanococcus flavidus</name>
    <dbReference type="NCBI Taxonomy" id="569883"/>
    <lineage>
        <taxon>Bacteria</taxon>
        <taxon>Bacillati</taxon>
        <taxon>Bacillota</taxon>
        <taxon>Bacilli</taxon>
        <taxon>Bacillales</taxon>
        <taxon>Caryophanaceae</taxon>
        <taxon>Metaplanococcus</taxon>
    </lineage>
</organism>
<evidence type="ECO:0000256" key="1">
    <source>
        <dbReference type="SAM" id="MobiDB-lite"/>
    </source>
</evidence>
<protein>
    <submittedName>
        <fullName evidence="3">VanW family protein</fullName>
    </submittedName>
</protein>
<evidence type="ECO:0000313" key="4">
    <source>
        <dbReference type="Proteomes" id="UP001597109"/>
    </source>
</evidence>
<reference evidence="4" key="1">
    <citation type="journal article" date="2019" name="Int. J. Syst. Evol. Microbiol.">
        <title>The Global Catalogue of Microorganisms (GCM) 10K type strain sequencing project: providing services to taxonomists for standard genome sequencing and annotation.</title>
        <authorList>
            <consortium name="The Broad Institute Genomics Platform"/>
            <consortium name="The Broad Institute Genome Sequencing Center for Infectious Disease"/>
            <person name="Wu L."/>
            <person name="Ma J."/>
        </authorList>
    </citation>
    <scope>NUCLEOTIDE SEQUENCE [LARGE SCALE GENOMIC DNA]</scope>
    <source>
        <strain evidence="4">CCUG 56756</strain>
    </source>
</reference>